<sequence>MTMTNKHGSKAPSSTRACVACAVERPSADFSRNQLAKDQPKCRECVAKALAQAEEEQELAAKIKRCMQCFQDLPKEQFSKRQYHQLDGKCISCVTQLERDAATQSSQLIGKWSYDRYYRCCHRGKSGGVGVRSRCNIASPLVGHIPLGSVFRATDVIHNEQGDAMVKVDLLNGPVVFSGSESEHDSPKRKARDGWVPCRSIRNEVMIERHAGPWQQSSRYYRCVIEGCKVRCLPDLALSEIGYVLYGDVVEVLECVVSSEGIVFLRLHERYFDGPAWVVERTLDNESVLNLVEGPSTQSEQYRCVQETGAPTRLEPSLTAPPVGRIPCGALINVIERVVTPERQIFLRLPSQEDATTLWVIETSTVCASVMIKVSKDALAPL</sequence>
<proteinExistence type="predicted"/>
<evidence type="ECO:0000313" key="1">
    <source>
        <dbReference type="EMBL" id="TMW63251.1"/>
    </source>
</evidence>
<comment type="caution">
    <text evidence="1">The sequence shown here is derived from an EMBL/GenBank/DDBJ whole genome shotgun (WGS) entry which is preliminary data.</text>
</comment>
<dbReference type="EMBL" id="SPLM01000072">
    <property type="protein sequence ID" value="TMW63251.1"/>
    <property type="molecule type" value="Genomic_DNA"/>
</dbReference>
<evidence type="ECO:0000313" key="2">
    <source>
        <dbReference type="Proteomes" id="UP000794436"/>
    </source>
</evidence>
<name>A0A8K1CI83_PYTOL</name>
<reference evidence="1" key="1">
    <citation type="submission" date="2019-03" db="EMBL/GenBank/DDBJ databases">
        <title>Long read genome sequence of the mycoparasitic Pythium oligandrum ATCC 38472 isolated from sugarbeet rhizosphere.</title>
        <authorList>
            <person name="Gaulin E."/>
        </authorList>
    </citation>
    <scope>NUCLEOTIDE SEQUENCE</scope>
    <source>
        <strain evidence="1">ATCC 38472_TT</strain>
    </source>
</reference>
<dbReference type="Proteomes" id="UP000794436">
    <property type="component" value="Unassembled WGS sequence"/>
</dbReference>
<dbReference type="AlphaFoldDB" id="A0A8K1CI83"/>
<accession>A0A8K1CI83</accession>
<dbReference type="OrthoDB" id="91652at2759"/>
<protein>
    <submittedName>
        <fullName evidence="1">Uncharacterized protein</fullName>
    </submittedName>
</protein>
<gene>
    <name evidence="1" type="ORF">Poli38472_002192</name>
</gene>
<organism evidence="1 2">
    <name type="scientific">Pythium oligandrum</name>
    <name type="common">Mycoparasitic fungus</name>
    <dbReference type="NCBI Taxonomy" id="41045"/>
    <lineage>
        <taxon>Eukaryota</taxon>
        <taxon>Sar</taxon>
        <taxon>Stramenopiles</taxon>
        <taxon>Oomycota</taxon>
        <taxon>Peronosporomycetes</taxon>
        <taxon>Pythiales</taxon>
        <taxon>Pythiaceae</taxon>
        <taxon>Pythium</taxon>
    </lineage>
</organism>
<keyword evidence="2" id="KW-1185">Reference proteome</keyword>